<organism evidence="18 19">
    <name type="scientific">Peribacillus asahii</name>
    <dbReference type="NCBI Taxonomy" id="228899"/>
    <lineage>
        <taxon>Bacteria</taxon>
        <taxon>Bacillati</taxon>
        <taxon>Bacillota</taxon>
        <taxon>Bacilli</taxon>
        <taxon>Bacillales</taxon>
        <taxon>Bacillaceae</taxon>
        <taxon>Peribacillus</taxon>
    </lineage>
</organism>
<evidence type="ECO:0000256" key="5">
    <source>
        <dbReference type="ARBA" id="ARBA00023002"/>
    </source>
</evidence>
<comment type="catalytic activity">
    <reaction evidence="13">
        <text>dibenzothiophene + 2 FMNH2 + 2 O2 = dibenzothiophene 5,5-dioxide + 2 FMN + 2 H2O + 2 H(+)</text>
        <dbReference type="Rhea" id="RHEA:49072"/>
        <dbReference type="ChEBI" id="CHEBI:15377"/>
        <dbReference type="ChEBI" id="CHEBI:15378"/>
        <dbReference type="ChEBI" id="CHEBI:15379"/>
        <dbReference type="ChEBI" id="CHEBI:23681"/>
        <dbReference type="ChEBI" id="CHEBI:57618"/>
        <dbReference type="ChEBI" id="CHEBI:58210"/>
        <dbReference type="ChEBI" id="CHEBI:90356"/>
        <dbReference type="EC" id="1.14.14.21"/>
    </reaction>
</comment>
<dbReference type="GO" id="GO:0006552">
    <property type="term" value="P:L-leucine catabolic process"/>
    <property type="evidence" value="ECO:0007669"/>
    <property type="project" value="TreeGrafter"/>
</dbReference>
<comment type="caution">
    <text evidence="18">The sequence shown here is derived from an EMBL/GenBank/DDBJ whole genome shotgun (WGS) entry which is preliminary data.</text>
</comment>
<evidence type="ECO:0000256" key="6">
    <source>
        <dbReference type="ARBA" id="ARBA00023033"/>
    </source>
</evidence>
<dbReference type="InterPro" id="IPR013786">
    <property type="entry name" value="AcylCoA_DH/ox_N"/>
</dbReference>
<dbReference type="InterPro" id="IPR037069">
    <property type="entry name" value="AcylCoA_DH/ox_N_sf"/>
</dbReference>
<dbReference type="Proteomes" id="UP000266016">
    <property type="component" value="Unassembled WGS sequence"/>
</dbReference>
<dbReference type="Gene3D" id="1.10.540.10">
    <property type="entry name" value="Acyl-CoA dehydrogenase/oxidase, N-terminal domain"/>
    <property type="match status" value="1"/>
</dbReference>
<dbReference type="InterPro" id="IPR006091">
    <property type="entry name" value="Acyl-CoA_Oxase/DH_mid-dom"/>
</dbReference>
<evidence type="ECO:0000256" key="8">
    <source>
        <dbReference type="ARBA" id="ARBA00034317"/>
    </source>
</evidence>
<evidence type="ECO:0000256" key="2">
    <source>
        <dbReference type="ARBA" id="ARBA00022630"/>
    </source>
</evidence>
<dbReference type="PANTHER" id="PTHR43884:SF12">
    <property type="entry name" value="ISOVALERYL-COA DEHYDROGENASE, MITOCHONDRIAL-RELATED"/>
    <property type="match status" value="1"/>
</dbReference>
<dbReference type="GO" id="GO:0005737">
    <property type="term" value="C:cytoplasm"/>
    <property type="evidence" value="ECO:0007669"/>
    <property type="project" value="UniProtKB-SubCell"/>
</dbReference>
<keyword evidence="6" id="KW-0503">Monooxygenase</keyword>
<evidence type="ECO:0000256" key="9">
    <source>
        <dbReference type="ARBA" id="ARBA00034328"/>
    </source>
</evidence>
<keyword evidence="3" id="KW-0288">FMN</keyword>
<dbReference type="Pfam" id="PF02771">
    <property type="entry name" value="Acyl-CoA_dh_N"/>
    <property type="match status" value="1"/>
</dbReference>
<dbReference type="PANTHER" id="PTHR43884">
    <property type="entry name" value="ACYL-COA DEHYDROGENASE"/>
    <property type="match status" value="1"/>
</dbReference>
<evidence type="ECO:0000256" key="3">
    <source>
        <dbReference type="ARBA" id="ARBA00022643"/>
    </source>
</evidence>
<comment type="subcellular location">
    <subcellularLocation>
        <location evidence="1">Cytoplasm</location>
    </subcellularLocation>
</comment>
<dbReference type="EMBL" id="QWVS01000011">
    <property type="protein sequence ID" value="RID87544.1"/>
    <property type="molecule type" value="Genomic_DNA"/>
</dbReference>
<proteinExistence type="inferred from homology"/>
<evidence type="ECO:0000256" key="10">
    <source>
        <dbReference type="ARBA" id="ARBA00034345"/>
    </source>
</evidence>
<evidence type="ECO:0000259" key="15">
    <source>
        <dbReference type="Pfam" id="PF02770"/>
    </source>
</evidence>
<dbReference type="GO" id="GO:0050660">
    <property type="term" value="F:flavin adenine dinucleotide binding"/>
    <property type="evidence" value="ECO:0007669"/>
    <property type="project" value="InterPro"/>
</dbReference>
<dbReference type="InterPro" id="IPR036250">
    <property type="entry name" value="AcylCo_DH-like_C"/>
</dbReference>
<evidence type="ECO:0000256" key="4">
    <source>
        <dbReference type="ARBA" id="ARBA00022741"/>
    </source>
</evidence>
<dbReference type="InterPro" id="IPR013107">
    <property type="entry name" value="Acyl-CoA_DH_C"/>
</dbReference>
<dbReference type="GO" id="GO:0008470">
    <property type="term" value="F:3-methylbutanoyl-CoA dehydrogenase activity"/>
    <property type="evidence" value="ECO:0007669"/>
    <property type="project" value="TreeGrafter"/>
</dbReference>
<dbReference type="AlphaFoldDB" id="A0A398BD57"/>
<keyword evidence="4" id="KW-0547">Nucleotide-binding</keyword>
<feature type="domain" description="Acyl-CoA oxidase/dehydrogenase middle" evidence="15">
    <location>
        <begin position="157"/>
        <end position="233"/>
    </location>
</feature>
<feature type="region of interest" description="Disordered" evidence="14">
    <location>
        <begin position="1"/>
        <end position="26"/>
    </location>
</feature>
<dbReference type="GO" id="GO:0004497">
    <property type="term" value="F:monooxygenase activity"/>
    <property type="evidence" value="ECO:0007669"/>
    <property type="project" value="UniProtKB-KW"/>
</dbReference>
<gene>
    <name evidence="18" type="ORF">D1953_04965</name>
</gene>
<reference evidence="18 19" key="1">
    <citation type="submission" date="2018-08" db="EMBL/GenBank/DDBJ databases">
        <title>Bacillus jemisoniae sp. nov., Bacillus chryseoplanitiae sp. nov., Bacillus resnikiae sp. nov., and Bacillus frankliniae sp. nov., isolated from Viking spacecraft and associated surfaces.</title>
        <authorList>
            <person name="Seuylemezian A."/>
            <person name="Vaishampayan P."/>
        </authorList>
    </citation>
    <scope>NUCLEOTIDE SEQUENCE [LARGE SCALE GENOMIC DNA]</scope>
    <source>
        <strain evidence="18 19">MA001</strain>
    </source>
</reference>
<dbReference type="Gene3D" id="2.40.110.10">
    <property type="entry name" value="Butyryl-CoA Dehydrogenase, subunit A, domain 2"/>
    <property type="match status" value="1"/>
</dbReference>
<dbReference type="Pfam" id="PF08028">
    <property type="entry name" value="Acyl-CoA_dh_2"/>
    <property type="match status" value="1"/>
</dbReference>
<keyword evidence="2" id="KW-0285">Flavoprotein</keyword>
<sequence length="420" mass="45871">MPKQKEIEVEDINNKKDDSSSPKFTAPVKIDSPEFELLIAEIACDAAERRNASSEARPFYAIDLIKQSRLSALQLPIEYGGSNVSIRDLFYVVVRLAEADPDVAHILRAHYGYVEQFLRESNNEERRKTWLARIAEGAIIGNAFTEISSKNVGNLVFETTLSPDGDGYRLNGTKYFSTGTLYSDYVVVMASTPEGLPISAIIPTNREGVSLEDDWDGIGQRLTGSGTTRLHNVFVTSEEVIELSGDKTPFNSFVQLYLHAVIVGILRNVVSDAAALVKGRSRTFSYAAADIPREDPQLLQVIGEISSIAYAAEATLLAAADSLDIAVNAAVDGVIDYSLSHNASLKTSQAKVIIDELALKSASLLFEVGGASATKQSAHLDRHWRNIRTLASHNPTVYKARVIGGYVVNGTELPLKEVYF</sequence>
<evidence type="ECO:0000313" key="18">
    <source>
        <dbReference type="EMBL" id="RID87544.1"/>
    </source>
</evidence>
<feature type="domain" description="Acyl-CoA dehydrogenase/oxidase N-terminal" evidence="16">
    <location>
        <begin position="41"/>
        <end position="137"/>
    </location>
</feature>
<dbReference type="PIRSF" id="PIRSF016578">
    <property type="entry name" value="HsaA"/>
    <property type="match status" value="1"/>
</dbReference>
<name>A0A398BD57_9BACI</name>
<keyword evidence="19" id="KW-1185">Reference proteome</keyword>
<evidence type="ECO:0000256" key="14">
    <source>
        <dbReference type="SAM" id="MobiDB-lite"/>
    </source>
</evidence>
<evidence type="ECO:0000259" key="17">
    <source>
        <dbReference type="Pfam" id="PF08028"/>
    </source>
</evidence>
<evidence type="ECO:0000256" key="13">
    <source>
        <dbReference type="ARBA" id="ARBA00049456"/>
    </source>
</evidence>
<feature type="domain" description="Acyl-CoA dehydrogenase C-terminal" evidence="17">
    <location>
        <begin position="259"/>
        <end position="394"/>
    </location>
</feature>
<evidence type="ECO:0000256" key="11">
    <source>
        <dbReference type="ARBA" id="ARBA00047859"/>
    </source>
</evidence>
<evidence type="ECO:0000256" key="12">
    <source>
        <dbReference type="ARBA" id="ARBA00048445"/>
    </source>
</evidence>
<comment type="pathway">
    <text evidence="7">Sulfur metabolism; dibenzothiophene degradation.</text>
</comment>
<evidence type="ECO:0000259" key="16">
    <source>
        <dbReference type="Pfam" id="PF02771"/>
    </source>
</evidence>
<dbReference type="InterPro" id="IPR009100">
    <property type="entry name" value="AcylCoA_DH/oxidase_NM_dom_sf"/>
</dbReference>
<evidence type="ECO:0000313" key="19">
    <source>
        <dbReference type="Proteomes" id="UP000266016"/>
    </source>
</evidence>
<protein>
    <recommendedName>
        <fullName evidence="10">Dibenzothiophene monooxygenase</fullName>
        <ecNumber evidence="9">1.14.14.21</ecNumber>
    </recommendedName>
</protein>
<dbReference type="SUPFAM" id="SSF56645">
    <property type="entry name" value="Acyl-CoA dehydrogenase NM domain-like"/>
    <property type="match status" value="1"/>
</dbReference>
<keyword evidence="5" id="KW-0560">Oxidoreductase</keyword>
<dbReference type="Gene3D" id="1.20.140.10">
    <property type="entry name" value="Butyryl-CoA Dehydrogenase, subunit A, domain 3"/>
    <property type="match status" value="1"/>
</dbReference>
<feature type="compositionally biased region" description="Basic and acidic residues" evidence="14">
    <location>
        <begin position="1"/>
        <end position="20"/>
    </location>
</feature>
<dbReference type="InterPro" id="IPR046373">
    <property type="entry name" value="Acyl-CoA_Oxase/DH_mid-dom_sf"/>
</dbReference>
<evidence type="ECO:0000256" key="7">
    <source>
        <dbReference type="ARBA" id="ARBA00034307"/>
    </source>
</evidence>
<dbReference type="EC" id="1.14.14.21" evidence="9"/>
<dbReference type="SUPFAM" id="SSF47203">
    <property type="entry name" value="Acyl-CoA dehydrogenase C-terminal domain-like"/>
    <property type="match status" value="1"/>
</dbReference>
<accession>A0A398BD57</accession>
<comment type="catalytic activity">
    <reaction evidence="11">
        <text>dibenzothiophene + FMNH2 + O2 = dibenzothiophene 5-oxide + FMN + H2O + H(+)</text>
        <dbReference type="Rhea" id="RHEA:49076"/>
        <dbReference type="ChEBI" id="CHEBI:15377"/>
        <dbReference type="ChEBI" id="CHEBI:15378"/>
        <dbReference type="ChEBI" id="CHEBI:15379"/>
        <dbReference type="ChEBI" id="CHEBI:23681"/>
        <dbReference type="ChEBI" id="CHEBI:23683"/>
        <dbReference type="ChEBI" id="CHEBI:57618"/>
        <dbReference type="ChEBI" id="CHEBI:58210"/>
    </reaction>
</comment>
<dbReference type="Pfam" id="PF02770">
    <property type="entry name" value="Acyl-CoA_dh_M"/>
    <property type="match status" value="1"/>
</dbReference>
<comment type="catalytic activity">
    <reaction evidence="12">
        <text>dibenzothiophene 5-oxide + FMNH2 + O2 = dibenzothiophene 5,5-dioxide + FMN + H2O + H(+)</text>
        <dbReference type="Rhea" id="RHEA:49080"/>
        <dbReference type="ChEBI" id="CHEBI:15377"/>
        <dbReference type="ChEBI" id="CHEBI:15378"/>
        <dbReference type="ChEBI" id="CHEBI:15379"/>
        <dbReference type="ChEBI" id="CHEBI:23683"/>
        <dbReference type="ChEBI" id="CHEBI:57618"/>
        <dbReference type="ChEBI" id="CHEBI:58210"/>
        <dbReference type="ChEBI" id="CHEBI:90356"/>
    </reaction>
</comment>
<dbReference type="RefSeq" id="WP_119116061.1">
    <property type="nucleotide sequence ID" value="NZ_QWVS01000011.1"/>
</dbReference>
<comment type="similarity">
    <text evidence="8">Belongs to the DszC flavin monooxygenase family.</text>
</comment>
<evidence type="ECO:0000256" key="1">
    <source>
        <dbReference type="ARBA" id="ARBA00004496"/>
    </source>
</evidence>